<evidence type="ECO:0000313" key="2">
    <source>
        <dbReference type="EMBL" id="MCL6270588.1"/>
    </source>
</evidence>
<reference evidence="2 3" key="1">
    <citation type="submission" date="2022-05" db="EMBL/GenBank/DDBJ databases">
        <authorList>
            <person name="Park J.-S."/>
        </authorList>
    </citation>
    <scope>NUCLEOTIDE SEQUENCE [LARGE SCALE GENOMIC DNA]</scope>
    <source>
        <strain evidence="2 3">2012CJ34-2</strain>
    </source>
</reference>
<dbReference type="PROSITE" id="PS51257">
    <property type="entry name" value="PROKAR_LIPOPROTEIN"/>
    <property type="match status" value="1"/>
</dbReference>
<gene>
    <name evidence="2" type="ORF">M3P05_11700</name>
</gene>
<proteinExistence type="predicted"/>
<evidence type="ECO:0000256" key="1">
    <source>
        <dbReference type="SAM" id="Phobius"/>
    </source>
</evidence>
<sequence length="177" mass="19836">MGVCKPLHVFVLIMGVVLLTGCGTTSDHQDLKQFMEEVKAQPKRPIEPLPQFTTYEAFTYSASGMRSPFQAPIKVEIVRKSRVDSVVRPDPDRVKQFLENFAFDAFSMVGTLSDDNGFWALLAADGSVYRVQVGDYLGRNHGRIIGITETDIQVIEIVKSGSERWVERPRTLTLKDA</sequence>
<feature type="transmembrane region" description="Helical" evidence="1">
    <location>
        <begin position="6"/>
        <end position="25"/>
    </location>
</feature>
<organism evidence="2 3">
    <name type="scientific">Parendozoicomonas callyspongiae</name>
    <dbReference type="NCBI Taxonomy" id="2942213"/>
    <lineage>
        <taxon>Bacteria</taxon>
        <taxon>Pseudomonadati</taxon>
        <taxon>Pseudomonadota</taxon>
        <taxon>Gammaproteobacteria</taxon>
        <taxon>Oceanospirillales</taxon>
        <taxon>Endozoicomonadaceae</taxon>
        <taxon>Parendozoicomonas</taxon>
    </lineage>
</organism>
<dbReference type="InterPro" id="IPR007446">
    <property type="entry name" value="PilP"/>
</dbReference>
<protein>
    <submittedName>
        <fullName evidence="2">Pilus assembly protein PilP</fullName>
    </submittedName>
</protein>
<keyword evidence="1" id="KW-0472">Membrane</keyword>
<evidence type="ECO:0000313" key="3">
    <source>
        <dbReference type="Proteomes" id="UP001203338"/>
    </source>
</evidence>
<comment type="caution">
    <text evidence="2">The sequence shown here is derived from an EMBL/GenBank/DDBJ whole genome shotgun (WGS) entry which is preliminary data.</text>
</comment>
<dbReference type="Proteomes" id="UP001203338">
    <property type="component" value="Unassembled WGS sequence"/>
</dbReference>
<keyword evidence="3" id="KW-1185">Reference proteome</keyword>
<keyword evidence="1" id="KW-1133">Transmembrane helix</keyword>
<name>A0ABT0PGT3_9GAMM</name>
<dbReference type="Pfam" id="PF04351">
    <property type="entry name" value="PilP"/>
    <property type="match status" value="1"/>
</dbReference>
<dbReference type="RefSeq" id="WP_249699834.1">
    <property type="nucleotide sequence ID" value="NZ_JAMFLX010000014.1"/>
</dbReference>
<dbReference type="Gene3D" id="2.30.30.830">
    <property type="match status" value="1"/>
</dbReference>
<dbReference type="EMBL" id="JAMFLX010000014">
    <property type="protein sequence ID" value="MCL6270588.1"/>
    <property type="molecule type" value="Genomic_DNA"/>
</dbReference>
<keyword evidence="1" id="KW-0812">Transmembrane</keyword>
<accession>A0ABT0PGT3</accession>
<dbReference type="PIRSF" id="PIRSF016481">
    <property type="entry name" value="Pilus_assembly_PilP"/>
    <property type="match status" value="1"/>
</dbReference>